<accession>A0A2K3LX42</accession>
<dbReference type="EMBL" id="ASHM01043353">
    <property type="protein sequence ID" value="PNX83093.1"/>
    <property type="molecule type" value="Genomic_DNA"/>
</dbReference>
<evidence type="ECO:0000313" key="1">
    <source>
        <dbReference type="EMBL" id="PNX83093.1"/>
    </source>
</evidence>
<gene>
    <name evidence="1" type="ORF">L195_g039131</name>
</gene>
<protein>
    <submittedName>
        <fullName evidence="1">Uncharacterized protein</fullName>
    </submittedName>
</protein>
<evidence type="ECO:0000313" key="2">
    <source>
        <dbReference type="Proteomes" id="UP000236291"/>
    </source>
</evidence>
<proteinExistence type="predicted"/>
<dbReference type="Proteomes" id="UP000236291">
    <property type="component" value="Unassembled WGS sequence"/>
</dbReference>
<organism evidence="1 2">
    <name type="scientific">Trifolium pratense</name>
    <name type="common">Red clover</name>
    <dbReference type="NCBI Taxonomy" id="57577"/>
    <lineage>
        <taxon>Eukaryota</taxon>
        <taxon>Viridiplantae</taxon>
        <taxon>Streptophyta</taxon>
        <taxon>Embryophyta</taxon>
        <taxon>Tracheophyta</taxon>
        <taxon>Spermatophyta</taxon>
        <taxon>Magnoliopsida</taxon>
        <taxon>eudicotyledons</taxon>
        <taxon>Gunneridae</taxon>
        <taxon>Pentapetalae</taxon>
        <taxon>rosids</taxon>
        <taxon>fabids</taxon>
        <taxon>Fabales</taxon>
        <taxon>Fabaceae</taxon>
        <taxon>Papilionoideae</taxon>
        <taxon>50 kb inversion clade</taxon>
        <taxon>NPAAA clade</taxon>
        <taxon>Hologalegina</taxon>
        <taxon>IRL clade</taxon>
        <taxon>Trifolieae</taxon>
        <taxon>Trifolium</taxon>
    </lineage>
</organism>
<name>A0A2K3LX42_TRIPR</name>
<reference evidence="1 2" key="2">
    <citation type="journal article" date="2017" name="Front. Plant Sci.">
        <title>Gene Classification and Mining of Molecular Markers Useful in Red Clover (Trifolium pratense) Breeding.</title>
        <authorList>
            <person name="Istvanek J."/>
            <person name="Dluhosova J."/>
            <person name="Dluhos P."/>
            <person name="Patkova L."/>
            <person name="Nedelnik J."/>
            <person name="Repkova J."/>
        </authorList>
    </citation>
    <scope>NUCLEOTIDE SEQUENCE [LARGE SCALE GENOMIC DNA]</scope>
    <source>
        <strain evidence="2">cv. Tatra</strain>
        <tissue evidence="1">Young leaves</tissue>
    </source>
</reference>
<sequence length="45" mass="4998">MMEARQITPSENGEFTLGDFTRARAWRVGQGPTTSGTPLQRPNAY</sequence>
<comment type="caution">
    <text evidence="1">The sequence shown here is derived from an EMBL/GenBank/DDBJ whole genome shotgun (WGS) entry which is preliminary data.</text>
</comment>
<dbReference type="AlphaFoldDB" id="A0A2K3LX42"/>
<reference evidence="1 2" key="1">
    <citation type="journal article" date="2014" name="Am. J. Bot.">
        <title>Genome assembly and annotation for red clover (Trifolium pratense; Fabaceae).</title>
        <authorList>
            <person name="Istvanek J."/>
            <person name="Jaros M."/>
            <person name="Krenek A."/>
            <person name="Repkova J."/>
        </authorList>
    </citation>
    <scope>NUCLEOTIDE SEQUENCE [LARGE SCALE GENOMIC DNA]</scope>
    <source>
        <strain evidence="2">cv. Tatra</strain>
        <tissue evidence="1">Young leaves</tissue>
    </source>
</reference>